<reference evidence="2 3" key="1">
    <citation type="submission" date="2017-10" db="EMBL/GenBank/DDBJ databases">
        <title>Two draft genome sequences of Pusillimonas sp. strains isolated from a nitrate- and radionuclide-contaminated groundwater in Russia.</title>
        <authorList>
            <person name="Grouzdev D.S."/>
            <person name="Tourova T.P."/>
            <person name="Goeva M.A."/>
            <person name="Babich T.L."/>
            <person name="Sokolova D.S."/>
            <person name="Abdullin R."/>
            <person name="Poltaraus A.B."/>
            <person name="Toshchakov S.V."/>
            <person name="Nazina T.N."/>
        </authorList>
    </citation>
    <scope>NUCLEOTIDE SEQUENCE [LARGE SCALE GENOMIC DNA]</scope>
    <source>
        <strain evidence="2 3">JR1/69-2-13</strain>
    </source>
</reference>
<accession>A0A2N4UBG9</accession>
<organism evidence="2 3">
    <name type="scientific">Pollutimonas nitritireducens</name>
    <dbReference type="NCBI Taxonomy" id="2045209"/>
    <lineage>
        <taxon>Bacteria</taxon>
        <taxon>Pseudomonadati</taxon>
        <taxon>Pseudomonadota</taxon>
        <taxon>Betaproteobacteria</taxon>
        <taxon>Burkholderiales</taxon>
        <taxon>Alcaligenaceae</taxon>
        <taxon>Pollutimonas</taxon>
    </lineage>
</organism>
<keyword evidence="1" id="KW-1133">Transmembrane helix</keyword>
<dbReference type="Proteomes" id="UP000234328">
    <property type="component" value="Unassembled WGS sequence"/>
</dbReference>
<keyword evidence="3" id="KW-1185">Reference proteome</keyword>
<comment type="caution">
    <text evidence="2">The sequence shown here is derived from an EMBL/GenBank/DDBJ whole genome shotgun (WGS) entry which is preliminary data.</text>
</comment>
<sequence length="149" mass="16463">MSSLFAFLHHIAAFVLISALAIELVLLRETLSLTIARKLRAADMVYGIAAGVVLVVGLIRVFYLEKGPSYYFSNVPFMIKLTLFIMIALLSIYPTREFLSWRRFLGKGRAPVMSAGTVQRLKMIVHLELFAAATLILCAVLMARGVGSV</sequence>
<feature type="transmembrane region" description="Helical" evidence="1">
    <location>
        <begin position="123"/>
        <end position="143"/>
    </location>
</feature>
<dbReference type="AlphaFoldDB" id="A0A2N4UBG9"/>
<dbReference type="EMBL" id="PDNV01000014">
    <property type="protein sequence ID" value="PLC52364.1"/>
    <property type="molecule type" value="Genomic_DNA"/>
</dbReference>
<proteinExistence type="predicted"/>
<evidence type="ECO:0000313" key="3">
    <source>
        <dbReference type="Proteomes" id="UP000234328"/>
    </source>
</evidence>
<dbReference type="OrthoDB" id="826511at2"/>
<dbReference type="Pfam" id="PF09980">
    <property type="entry name" value="DUF2214"/>
    <property type="match status" value="1"/>
</dbReference>
<evidence type="ECO:0000256" key="1">
    <source>
        <dbReference type="SAM" id="Phobius"/>
    </source>
</evidence>
<protein>
    <recommendedName>
        <fullName evidence="4">DUF2214 family protein</fullName>
    </recommendedName>
</protein>
<dbReference type="RefSeq" id="WP_102071636.1">
    <property type="nucleotide sequence ID" value="NZ_PDNV01000014.1"/>
</dbReference>
<evidence type="ECO:0008006" key="4">
    <source>
        <dbReference type="Google" id="ProtNLM"/>
    </source>
</evidence>
<feature type="transmembrane region" description="Helical" evidence="1">
    <location>
        <begin position="45"/>
        <end position="63"/>
    </location>
</feature>
<evidence type="ECO:0000313" key="2">
    <source>
        <dbReference type="EMBL" id="PLC52364.1"/>
    </source>
</evidence>
<keyword evidence="1" id="KW-0812">Transmembrane</keyword>
<gene>
    <name evidence="2" type="ORF">CR155_18915</name>
</gene>
<dbReference type="InterPro" id="IPR018706">
    <property type="entry name" value="DUF2214_membrane"/>
</dbReference>
<name>A0A2N4UBG9_9BURK</name>
<keyword evidence="1" id="KW-0472">Membrane</keyword>
<feature type="transmembrane region" description="Helical" evidence="1">
    <location>
        <begin position="75"/>
        <end position="93"/>
    </location>
</feature>